<dbReference type="Pfam" id="PF12710">
    <property type="entry name" value="HAD"/>
    <property type="match status" value="1"/>
</dbReference>
<organism evidence="6 7">
    <name type="scientific">Bacillus nakamurai</name>
    <dbReference type="NCBI Taxonomy" id="1793963"/>
    <lineage>
        <taxon>Bacteria</taxon>
        <taxon>Bacillati</taxon>
        <taxon>Bacillota</taxon>
        <taxon>Bacilli</taxon>
        <taxon>Bacillales</taxon>
        <taxon>Bacillaceae</taxon>
        <taxon>Bacillus</taxon>
    </lineage>
</organism>
<name>A0A150F390_9BACI</name>
<dbReference type="EMBL" id="LSBA01000040">
    <property type="protein sequence ID" value="KXZ12746.1"/>
    <property type="molecule type" value="Genomic_DNA"/>
</dbReference>
<sequence length="234" mass="26371">MTQTPLIICDFDGTVTMNDNIISIMKEFAPPEWLALKDGVLSKSISIQEGVGRMFGLLPSSLKEKLTDFVLQDANIRDGFLEFVSFVRSNDLPFYVVSGGMDFFVHPLLDGIVEKERIFCNHASFENAYIHIEWPHTCDEGCTNQCGCCKPSVIRKLSDQKEFLIMIGDSVTDVEAAKLSDMCFARDYLLDECRELGLRHLPFHDFYEVKSGIENIGEVQAWLQNKSAGANLLK</sequence>
<dbReference type="PANTHER" id="PTHR28181:SF2">
    <property type="entry name" value="PHOSPHORIC MONOESTER HYDROLASE"/>
    <property type="match status" value="1"/>
</dbReference>
<dbReference type="NCBIfam" id="TIGR01488">
    <property type="entry name" value="HAD-SF-IB"/>
    <property type="match status" value="1"/>
</dbReference>
<comment type="pathway">
    <text evidence="4">Amino-acid biosynthesis; L-methionine biosynthesis via salvage pathway; L-methionine from S-methyl-5-thio-alpha-D-ribose 1-phosphate: step 4/6.</text>
</comment>
<gene>
    <name evidence="4 6" type="primary">mtnX</name>
    <name evidence="6" type="ORF">AXI58_06445</name>
</gene>
<comment type="caution">
    <text evidence="6">The sequence shown here is derived from an EMBL/GenBank/DDBJ whole genome shotgun (WGS) entry which is preliminary data.</text>
</comment>
<evidence type="ECO:0000313" key="6">
    <source>
        <dbReference type="EMBL" id="KXZ12746.1"/>
    </source>
</evidence>
<dbReference type="GO" id="GO:0043716">
    <property type="term" value="F:2-hydroxy-3-keto-5-methylthiopentenyl-1-phosphate phosphatase activity"/>
    <property type="evidence" value="ECO:0007669"/>
    <property type="project" value="UniProtKB-UniRule"/>
</dbReference>
<keyword evidence="7" id="KW-1185">Reference proteome</keyword>
<dbReference type="STRING" id="1793963.AXI58_06445"/>
<dbReference type="EC" id="3.1.3.87" evidence="4 5"/>
<dbReference type="InterPro" id="IPR050849">
    <property type="entry name" value="HAD-like_hydrolase_phosphatase"/>
</dbReference>
<dbReference type="Gene3D" id="3.40.50.1000">
    <property type="entry name" value="HAD superfamily/HAD-like"/>
    <property type="match status" value="1"/>
</dbReference>
<proteinExistence type="inferred from homology"/>
<protein>
    <recommendedName>
        <fullName evidence="4 5">2-hydroxy-3-keto-5-methylthiopentenyl-1-phosphate phosphatase</fullName>
        <shortName evidence="4">HK-MTPenyl-1-P phosphatase</shortName>
        <ecNumber evidence="4 5">3.1.3.87</ecNumber>
    </recommendedName>
</protein>
<comment type="catalytic activity">
    <reaction evidence="4">
        <text>2-hydroxy-5-methylsulfanyl-3-oxopent-1-enyl phosphate + H2O = 1,2-dihydroxy-5-(methylsulfanyl)pent-1-en-3-one + phosphate</text>
        <dbReference type="Rhea" id="RHEA:14481"/>
        <dbReference type="ChEBI" id="CHEBI:15377"/>
        <dbReference type="ChEBI" id="CHEBI:43474"/>
        <dbReference type="ChEBI" id="CHEBI:49252"/>
        <dbReference type="ChEBI" id="CHEBI:59505"/>
        <dbReference type="EC" id="3.1.3.87"/>
    </reaction>
</comment>
<dbReference type="UniPathway" id="UPA00904">
    <property type="reaction ID" value="UER00877"/>
</dbReference>
<dbReference type="NCBIfam" id="TIGR01489">
    <property type="entry name" value="DKMTPPase-SF"/>
    <property type="match status" value="1"/>
</dbReference>
<dbReference type="Gene3D" id="3.90.1470.20">
    <property type="match status" value="1"/>
</dbReference>
<evidence type="ECO:0000256" key="4">
    <source>
        <dbReference type="HAMAP-Rule" id="MF_01680"/>
    </source>
</evidence>
<dbReference type="GO" id="GO:0019509">
    <property type="term" value="P:L-methionine salvage from methylthioadenosine"/>
    <property type="evidence" value="ECO:0007669"/>
    <property type="project" value="UniProtKB-UniRule"/>
</dbReference>
<dbReference type="SUPFAM" id="SSF56784">
    <property type="entry name" value="HAD-like"/>
    <property type="match status" value="1"/>
</dbReference>
<dbReference type="RefSeq" id="WP_061523534.1">
    <property type="nucleotide sequence ID" value="NZ_JAJJBV010000034.1"/>
</dbReference>
<dbReference type="InterPro" id="IPR036412">
    <property type="entry name" value="HAD-like_sf"/>
</dbReference>
<dbReference type="OrthoDB" id="9804940at2"/>
<dbReference type="PANTHER" id="PTHR28181">
    <property type="entry name" value="UPF0655 PROTEIN YCR015C"/>
    <property type="match status" value="1"/>
</dbReference>
<evidence type="ECO:0000256" key="2">
    <source>
        <dbReference type="ARBA" id="ARBA00022801"/>
    </source>
</evidence>
<comment type="similarity">
    <text evidence="4">Belongs to the HAD-like hydrolase superfamily. MtnX family.</text>
</comment>
<dbReference type="NCBIfam" id="TIGR03333">
    <property type="entry name" value="salvage_mtnX"/>
    <property type="match status" value="1"/>
</dbReference>
<dbReference type="InterPro" id="IPR017718">
    <property type="entry name" value="HAD-SF_hydro_IB_MtnX"/>
</dbReference>
<dbReference type="NCBIfam" id="NF007103">
    <property type="entry name" value="PRK09552.1"/>
    <property type="match status" value="1"/>
</dbReference>
<comment type="function">
    <text evidence="4">Dephosphorylates 2-hydroxy-3-keto-5-methylthiopentenyl-1-phosphate (HK-MTPenyl-1-P) yielding 1,2-dihydroxy-3-keto-5-methylthiopentene (DHK-MTPene).</text>
</comment>
<dbReference type="CDD" id="cd07524">
    <property type="entry name" value="HAD_Pase"/>
    <property type="match status" value="1"/>
</dbReference>
<evidence type="ECO:0000313" key="7">
    <source>
        <dbReference type="Proteomes" id="UP000075430"/>
    </source>
</evidence>
<accession>A0A150F390</accession>
<dbReference type="HAMAP" id="MF_01680">
    <property type="entry name" value="Salvage_MtnX"/>
    <property type="match status" value="1"/>
</dbReference>
<evidence type="ECO:0000256" key="5">
    <source>
        <dbReference type="NCBIfam" id="TIGR03333"/>
    </source>
</evidence>
<dbReference type="AlphaFoldDB" id="A0A150F390"/>
<dbReference type="InterPro" id="IPR023214">
    <property type="entry name" value="HAD_sf"/>
</dbReference>
<evidence type="ECO:0000256" key="3">
    <source>
        <dbReference type="ARBA" id="ARBA00023167"/>
    </source>
</evidence>
<keyword evidence="3 4" id="KW-0486">Methionine biosynthesis</keyword>
<evidence type="ECO:0000256" key="1">
    <source>
        <dbReference type="ARBA" id="ARBA00022605"/>
    </source>
</evidence>
<dbReference type="Proteomes" id="UP000075430">
    <property type="component" value="Unassembled WGS sequence"/>
</dbReference>
<keyword evidence="1 4" id="KW-0028">Amino-acid biosynthesis</keyword>
<dbReference type="InterPro" id="IPR006384">
    <property type="entry name" value="HAD_hydro_PyrdxlP_Pase-like"/>
</dbReference>
<reference evidence="7" key="1">
    <citation type="submission" date="2016-02" db="EMBL/GenBank/DDBJ databases">
        <authorList>
            <person name="Dunlap C."/>
        </authorList>
    </citation>
    <scope>NUCLEOTIDE SEQUENCE [LARGE SCALE GENOMIC DNA]</scope>
    <source>
        <strain evidence="7">NRRL B-41092</strain>
    </source>
</reference>
<keyword evidence="2 4" id="KW-0378">Hydrolase</keyword>